<keyword evidence="4" id="KW-1185">Reference proteome</keyword>
<feature type="region of interest" description="Disordered" evidence="1">
    <location>
        <begin position="1"/>
        <end position="33"/>
    </location>
</feature>
<evidence type="ECO:0000256" key="1">
    <source>
        <dbReference type="SAM" id="MobiDB-lite"/>
    </source>
</evidence>
<dbReference type="RefSeq" id="XP_002503582.1">
    <property type="nucleotide sequence ID" value="XM_002503536.1"/>
</dbReference>
<proteinExistence type="predicted"/>
<dbReference type="PANTHER" id="PTHR35509:SF1">
    <property type="entry name" value="DOMAIN PROTEIN, PUTATIVE (DUF1995)-RELATED"/>
    <property type="match status" value="1"/>
</dbReference>
<dbReference type="InParanoid" id="C1EAD7"/>
<dbReference type="OrthoDB" id="5696at2759"/>
<dbReference type="GeneID" id="8245220"/>
<accession>C1EAD7</accession>
<dbReference type="eggNOG" id="ENOG502QRI3">
    <property type="taxonomic scope" value="Eukaryota"/>
</dbReference>
<sequence>MPMTTISASLAPPSRVTAVHGSASSRTTSARSIPICTTPSIRRASGSSARTARVAAGKFQKIGVSSEDGAEDGAEGSATPAAPKLEIVGLANDDGTQKFDDDELPDNLFDAVATAATATEQAISNGSLGNLVELRIPELWDPISGNVMAEAGDQLKVWEITREYAAQLCERMGPDSKVKAVFPDAGCAAMLKARWPDAPFAIASANDRLLYQDGDEVLVFAAPDPPSLEKVTSTTKLANENGAAVVLVNPRLASGDAGIGLTVRRMREDFLGRMTVVYCLQPLPWCNGSIFKRYPGLWRLYLEDETRPGRFKLVQESATRLAGDDLDDVVMSKLRPEGEDGEEKEMGPGEMVFKLVRDAQRFMNSLR</sequence>
<dbReference type="FunCoup" id="C1EAD7">
    <property type="interactions" value="568"/>
</dbReference>
<dbReference type="Proteomes" id="UP000002009">
    <property type="component" value="Chromosome 7"/>
</dbReference>
<dbReference type="PANTHER" id="PTHR35509">
    <property type="entry name" value="DOMAIN PROTEIN, PUTATIVE (DUF1995)-RELATED"/>
    <property type="match status" value="1"/>
</dbReference>
<feature type="compositionally biased region" description="Low complexity" evidence="1">
    <location>
        <begin position="22"/>
        <end position="32"/>
    </location>
</feature>
<evidence type="ECO:0000313" key="4">
    <source>
        <dbReference type="Proteomes" id="UP000002009"/>
    </source>
</evidence>
<dbReference type="EMBL" id="CP001328">
    <property type="protein sequence ID" value="ACO64840.1"/>
    <property type="molecule type" value="Genomic_DNA"/>
</dbReference>
<name>C1EAD7_MICCC</name>
<feature type="domain" description="DUF1995" evidence="2">
    <location>
        <begin position="105"/>
        <end position="327"/>
    </location>
</feature>
<evidence type="ECO:0000313" key="3">
    <source>
        <dbReference type="EMBL" id="ACO64840.1"/>
    </source>
</evidence>
<dbReference type="OMA" id="RISGTFH"/>
<reference evidence="3 4" key="1">
    <citation type="journal article" date="2009" name="Science">
        <title>Green evolution and dynamic adaptations revealed by genomes of the marine picoeukaryotes Micromonas.</title>
        <authorList>
            <person name="Worden A.Z."/>
            <person name="Lee J.H."/>
            <person name="Mock T."/>
            <person name="Rouze P."/>
            <person name="Simmons M.P."/>
            <person name="Aerts A.L."/>
            <person name="Allen A.E."/>
            <person name="Cuvelier M.L."/>
            <person name="Derelle E."/>
            <person name="Everett M.V."/>
            <person name="Foulon E."/>
            <person name="Grimwood J."/>
            <person name="Gundlach H."/>
            <person name="Henrissat B."/>
            <person name="Napoli C."/>
            <person name="McDonald S.M."/>
            <person name="Parker M.S."/>
            <person name="Rombauts S."/>
            <person name="Salamov A."/>
            <person name="Von Dassow P."/>
            <person name="Badger J.H."/>
            <person name="Coutinho P.M."/>
            <person name="Demir E."/>
            <person name="Dubchak I."/>
            <person name="Gentemann C."/>
            <person name="Eikrem W."/>
            <person name="Gready J.E."/>
            <person name="John U."/>
            <person name="Lanier W."/>
            <person name="Lindquist E.A."/>
            <person name="Lucas S."/>
            <person name="Mayer K.F."/>
            <person name="Moreau H."/>
            <person name="Not F."/>
            <person name="Otillar R."/>
            <person name="Panaud O."/>
            <person name="Pangilinan J."/>
            <person name="Paulsen I."/>
            <person name="Piegu B."/>
            <person name="Poliakov A."/>
            <person name="Robbens S."/>
            <person name="Schmutz J."/>
            <person name="Toulza E."/>
            <person name="Wyss T."/>
            <person name="Zelensky A."/>
            <person name="Zhou K."/>
            <person name="Armbrust E.V."/>
            <person name="Bhattacharya D."/>
            <person name="Goodenough U.W."/>
            <person name="Van de Peer Y."/>
            <person name="Grigoriev I.V."/>
        </authorList>
    </citation>
    <scope>NUCLEOTIDE SEQUENCE [LARGE SCALE GENOMIC DNA]</scope>
    <source>
        <strain evidence="4">RCC299 / NOUM17</strain>
    </source>
</reference>
<evidence type="ECO:0000259" key="2">
    <source>
        <dbReference type="Pfam" id="PF09353"/>
    </source>
</evidence>
<dbReference type="STRING" id="296587.C1EAD7"/>
<dbReference type="InterPro" id="IPR053021">
    <property type="entry name" value="Chloroplast_ADK"/>
</dbReference>
<organism evidence="3 4">
    <name type="scientific">Micromonas commoda (strain RCC299 / NOUM17 / CCMP2709)</name>
    <name type="common">Picoplanktonic green alga</name>
    <dbReference type="NCBI Taxonomy" id="296587"/>
    <lineage>
        <taxon>Eukaryota</taxon>
        <taxon>Viridiplantae</taxon>
        <taxon>Chlorophyta</taxon>
        <taxon>Mamiellophyceae</taxon>
        <taxon>Mamiellales</taxon>
        <taxon>Mamiellaceae</taxon>
        <taxon>Micromonas</taxon>
    </lineage>
</organism>
<dbReference type="KEGG" id="mis:MICPUN_60037"/>
<dbReference type="Pfam" id="PF09353">
    <property type="entry name" value="DUF1995"/>
    <property type="match status" value="1"/>
</dbReference>
<dbReference type="AlphaFoldDB" id="C1EAD7"/>
<protein>
    <recommendedName>
        <fullName evidence="2">DUF1995 domain-containing protein</fullName>
    </recommendedName>
</protein>
<gene>
    <name evidence="3" type="ORF">MICPUN_60037</name>
</gene>
<dbReference type="InterPro" id="IPR018962">
    <property type="entry name" value="DUF1995"/>
</dbReference>